<dbReference type="AlphaFoldDB" id="A0A2T0S3T1"/>
<keyword evidence="3" id="KW-1185">Reference proteome</keyword>
<feature type="domain" description="RelA/SpoT" evidence="1">
    <location>
        <begin position="59"/>
        <end position="171"/>
    </location>
</feature>
<reference evidence="2 3" key="1">
    <citation type="submission" date="2018-03" db="EMBL/GenBank/DDBJ databases">
        <title>Genomic Encyclopedia of Archaeal and Bacterial Type Strains, Phase II (KMG-II): from individual species to whole genera.</title>
        <authorList>
            <person name="Goeker M."/>
        </authorList>
    </citation>
    <scope>NUCLEOTIDE SEQUENCE [LARGE SCALE GENOMIC DNA]</scope>
    <source>
        <strain evidence="2 3">DSM 45348</strain>
    </source>
</reference>
<dbReference type="GO" id="GO:0015969">
    <property type="term" value="P:guanosine tetraphosphate metabolic process"/>
    <property type="evidence" value="ECO:0007669"/>
    <property type="project" value="InterPro"/>
</dbReference>
<comment type="caution">
    <text evidence="2">The sequence shown here is derived from an EMBL/GenBank/DDBJ whole genome shotgun (WGS) entry which is preliminary data.</text>
</comment>
<dbReference type="PANTHER" id="PTHR47837">
    <property type="entry name" value="GTP PYROPHOSPHOKINASE YJBM"/>
    <property type="match status" value="1"/>
</dbReference>
<sequence length="280" mass="30801">MPTLPVSKKQLDRLGDRLRDASTPSAGDSELLEAVLGAYDEALQAVRGRLRQLGFDPTVRLKTTGTIIDKLRRDRSSSLKTIHDLAGARIVLSGTLRDQDAAVRAVVTAFTDGTAVPSVIDRRADPRSGYRAVHVILRIDGLPVEVQFRTELQDLWAQLFERLADVWGRQIRYGGPPDDVGLSSRTAEARRTIVELLLSSSKAMGEHEGRSARFVDLGIPALLRNAGVDVSTRNEDVPAEVREVHFTYLHYVRSEALAEEALRNMLTKVAEAVEGEVIDG</sequence>
<dbReference type="Proteomes" id="UP000239209">
    <property type="component" value="Unassembled WGS sequence"/>
</dbReference>
<evidence type="ECO:0000259" key="1">
    <source>
        <dbReference type="SMART" id="SM00954"/>
    </source>
</evidence>
<accession>A0A2T0S3T1</accession>
<evidence type="ECO:0000313" key="2">
    <source>
        <dbReference type="EMBL" id="PRY28085.1"/>
    </source>
</evidence>
<dbReference type="InterPro" id="IPR007685">
    <property type="entry name" value="RelA_SpoT"/>
</dbReference>
<gene>
    <name evidence="2" type="ORF">CLV70_109242</name>
</gene>
<dbReference type="SMART" id="SM00954">
    <property type="entry name" value="RelA_SpoT"/>
    <property type="match status" value="1"/>
</dbReference>
<dbReference type="EMBL" id="PVZG01000009">
    <property type="protein sequence ID" value="PRY28085.1"/>
    <property type="molecule type" value="Genomic_DNA"/>
</dbReference>
<dbReference type="OrthoDB" id="9789634at2"/>
<dbReference type="InterPro" id="IPR052366">
    <property type="entry name" value="GTP_Pyrophosphokinase"/>
</dbReference>
<dbReference type="SUPFAM" id="SSF81301">
    <property type="entry name" value="Nucleotidyltransferase"/>
    <property type="match status" value="1"/>
</dbReference>
<dbReference type="RefSeq" id="WP_106128172.1">
    <property type="nucleotide sequence ID" value="NZ_PVZG01000009.1"/>
</dbReference>
<name>A0A2T0S3T1_9ACTN</name>
<proteinExistence type="predicted"/>
<keyword evidence="2" id="KW-0808">Transferase</keyword>
<dbReference type="InterPro" id="IPR043519">
    <property type="entry name" value="NT_sf"/>
</dbReference>
<protein>
    <submittedName>
        <fullName evidence="2">PpGpp synthetase/RelA/SpoT-type nucleotidyltransferase</fullName>
    </submittedName>
</protein>
<dbReference type="Gene3D" id="3.30.460.10">
    <property type="entry name" value="Beta Polymerase, domain 2"/>
    <property type="match status" value="1"/>
</dbReference>
<dbReference type="Pfam" id="PF04607">
    <property type="entry name" value="RelA_SpoT"/>
    <property type="match status" value="1"/>
</dbReference>
<evidence type="ECO:0000313" key="3">
    <source>
        <dbReference type="Proteomes" id="UP000239209"/>
    </source>
</evidence>
<dbReference type="CDD" id="cd05399">
    <property type="entry name" value="NT_Rel-Spo_like"/>
    <property type="match status" value="1"/>
</dbReference>
<organism evidence="2 3">
    <name type="scientific">Pseudosporangium ferrugineum</name>
    <dbReference type="NCBI Taxonomy" id="439699"/>
    <lineage>
        <taxon>Bacteria</taxon>
        <taxon>Bacillati</taxon>
        <taxon>Actinomycetota</taxon>
        <taxon>Actinomycetes</taxon>
        <taxon>Micromonosporales</taxon>
        <taxon>Micromonosporaceae</taxon>
        <taxon>Pseudosporangium</taxon>
    </lineage>
</organism>
<dbReference type="GO" id="GO:0016740">
    <property type="term" value="F:transferase activity"/>
    <property type="evidence" value="ECO:0007669"/>
    <property type="project" value="UniProtKB-KW"/>
</dbReference>
<dbReference type="PANTHER" id="PTHR47837:SF1">
    <property type="entry name" value="GTP PYROPHOSPHOKINASE YJBM"/>
    <property type="match status" value="1"/>
</dbReference>